<evidence type="ECO:0000256" key="1">
    <source>
        <dbReference type="ARBA" id="ARBA00004251"/>
    </source>
</evidence>
<keyword evidence="6" id="KW-1133">Transmembrane helix</keyword>
<evidence type="ECO:0000256" key="2">
    <source>
        <dbReference type="ARBA" id="ARBA00009592"/>
    </source>
</evidence>
<dbReference type="PANTHER" id="PTHR48052:SF8">
    <property type="entry name" value="LRR RECEPTOR-LIKE SERINE_THREONINE-PROTEIN KINASE FLS2"/>
    <property type="match status" value="1"/>
</dbReference>
<evidence type="ECO:0000256" key="7">
    <source>
        <dbReference type="ARBA" id="ARBA00023136"/>
    </source>
</evidence>
<evidence type="ECO:0000256" key="9">
    <source>
        <dbReference type="ARBA" id="ARBA00023180"/>
    </source>
</evidence>
<evidence type="ECO:0000256" key="4">
    <source>
        <dbReference type="ARBA" id="ARBA00022692"/>
    </source>
</evidence>
<keyword evidence="9" id="KW-0325">Glycoprotein</keyword>
<proteinExistence type="inferred from homology"/>
<evidence type="ECO:0000256" key="6">
    <source>
        <dbReference type="ARBA" id="ARBA00022989"/>
    </source>
</evidence>
<gene>
    <name evidence="10" type="ORF">Dsin_017069</name>
</gene>
<comment type="caution">
    <text evidence="10">The sequence shown here is derived from an EMBL/GenBank/DDBJ whole genome shotgun (WGS) entry which is preliminary data.</text>
</comment>
<keyword evidence="11" id="KW-1185">Reference proteome</keyword>
<comment type="similarity">
    <text evidence="2">Belongs to the RLP family.</text>
</comment>
<evidence type="ECO:0000256" key="3">
    <source>
        <dbReference type="ARBA" id="ARBA00022475"/>
    </source>
</evidence>
<sequence>MIPNLKNCLFIEKLDLSDNQISGEIPNWIWEVVQYNLNLSHNSLVGFQETYSILNLELLDLHSNRLQGKIPLPLPEAVIFDYLSNNLSSSIPDDIGNFTPVMYVFSVSNNKLTCVIPESLCNVTWLLVLDWSINNLSCRIPTCLFEVGNLLDVLNVRRNRLY</sequence>
<dbReference type="EMBL" id="JANJYJ010000005">
    <property type="protein sequence ID" value="KAK3212363.1"/>
    <property type="molecule type" value="Genomic_DNA"/>
</dbReference>
<dbReference type="InterPro" id="IPR032675">
    <property type="entry name" value="LRR_dom_sf"/>
</dbReference>
<keyword evidence="4" id="KW-0812">Transmembrane</keyword>
<keyword evidence="7" id="KW-0472">Membrane</keyword>
<accession>A0AAE0E7J2</accession>
<comment type="subcellular location">
    <subcellularLocation>
        <location evidence="1">Cell membrane</location>
        <topology evidence="1">Single-pass type I membrane protein</topology>
    </subcellularLocation>
</comment>
<reference evidence="10" key="1">
    <citation type="journal article" date="2023" name="Plant J.">
        <title>Genome sequences and population genomics provide insights into the demographic history, inbreeding, and mutation load of two 'living fossil' tree species of Dipteronia.</title>
        <authorList>
            <person name="Feng Y."/>
            <person name="Comes H.P."/>
            <person name="Chen J."/>
            <person name="Zhu S."/>
            <person name="Lu R."/>
            <person name="Zhang X."/>
            <person name="Li P."/>
            <person name="Qiu J."/>
            <person name="Olsen K.M."/>
            <person name="Qiu Y."/>
        </authorList>
    </citation>
    <scope>NUCLEOTIDE SEQUENCE</scope>
    <source>
        <strain evidence="10">NBL</strain>
    </source>
</reference>
<name>A0AAE0E7J2_9ROSI</name>
<dbReference type="SUPFAM" id="SSF52058">
    <property type="entry name" value="L domain-like"/>
    <property type="match status" value="1"/>
</dbReference>
<dbReference type="AlphaFoldDB" id="A0AAE0E7J2"/>
<dbReference type="InterPro" id="IPR001611">
    <property type="entry name" value="Leu-rich_rpt"/>
</dbReference>
<keyword evidence="8" id="KW-0675">Receptor</keyword>
<keyword evidence="3" id="KW-1003">Cell membrane</keyword>
<keyword evidence="5" id="KW-0732">Signal</keyword>
<evidence type="ECO:0000313" key="11">
    <source>
        <dbReference type="Proteomes" id="UP001281410"/>
    </source>
</evidence>
<dbReference type="PANTHER" id="PTHR48052">
    <property type="entry name" value="UNNAMED PRODUCT"/>
    <property type="match status" value="1"/>
</dbReference>
<dbReference type="Pfam" id="PF00560">
    <property type="entry name" value="LRR_1"/>
    <property type="match status" value="3"/>
</dbReference>
<organism evidence="10 11">
    <name type="scientific">Dipteronia sinensis</name>
    <dbReference type="NCBI Taxonomy" id="43782"/>
    <lineage>
        <taxon>Eukaryota</taxon>
        <taxon>Viridiplantae</taxon>
        <taxon>Streptophyta</taxon>
        <taxon>Embryophyta</taxon>
        <taxon>Tracheophyta</taxon>
        <taxon>Spermatophyta</taxon>
        <taxon>Magnoliopsida</taxon>
        <taxon>eudicotyledons</taxon>
        <taxon>Gunneridae</taxon>
        <taxon>Pentapetalae</taxon>
        <taxon>rosids</taxon>
        <taxon>malvids</taxon>
        <taxon>Sapindales</taxon>
        <taxon>Sapindaceae</taxon>
        <taxon>Hippocastanoideae</taxon>
        <taxon>Acereae</taxon>
        <taxon>Dipteronia</taxon>
    </lineage>
</organism>
<evidence type="ECO:0000256" key="5">
    <source>
        <dbReference type="ARBA" id="ARBA00022729"/>
    </source>
</evidence>
<evidence type="ECO:0000313" key="10">
    <source>
        <dbReference type="EMBL" id="KAK3212363.1"/>
    </source>
</evidence>
<dbReference type="GO" id="GO:0005886">
    <property type="term" value="C:plasma membrane"/>
    <property type="evidence" value="ECO:0007669"/>
    <property type="project" value="UniProtKB-SubCell"/>
</dbReference>
<evidence type="ECO:0000256" key="8">
    <source>
        <dbReference type="ARBA" id="ARBA00023170"/>
    </source>
</evidence>
<protein>
    <submittedName>
        <fullName evidence="10">Uncharacterized protein</fullName>
    </submittedName>
</protein>
<dbReference type="Proteomes" id="UP001281410">
    <property type="component" value="Unassembled WGS sequence"/>
</dbReference>
<dbReference type="Gene3D" id="3.80.10.10">
    <property type="entry name" value="Ribonuclease Inhibitor"/>
    <property type="match status" value="1"/>
</dbReference>